<keyword evidence="2" id="KW-0012">Acyltransferase</keyword>
<dbReference type="PANTHER" id="PTHR30068:SF3">
    <property type="entry name" value="PHOSPHOLIPID_GLYCEROL ACYLTRANSFERASE DOMAIN-CONTAINING PROTEIN"/>
    <property type="match status" value="1"/>
</dbReference>
<gene>
    <name evidence="2" type="ORF">SAMN02745729_107143</name>
</gene>
<dbReference type="InterPro" id="IPR002123">
    <property type="entry name" value="Plipid/glycerol_acylTrfase"/>
</dbReference>
<dbReference type="OrthoDB" id="1078132at2"/>
<reference evidence="3" key="1">
    <citation type="submission" date="2016-10" db="EMBL/GenBank/DDBJ databases">
        <authorList>
            <person name="Varghese N."/>
            <person name="Submissions S."/>
        </authorList>
    </citation>
    <scope>NUCLEOTIDE SEQUENCE [LARGE SCALE GENOMIC DNA]</scope>
    <source>
        <strain evidence="3">DSM 11526</strain>
    </source>
</reference>
<dbReference type="Pfam" id="PF01553">
    <property type="entry name" value="Acyltransferase"/>
    <property type="match status" value="1"/>
</dbReference>
<protein>
    <submittedName>
        <fullName evidence="2">Acyltransferase</fullName>
    </submittedName>
</protein>
<dbReference type="Proteomes" id="UP000242469">
    <property type="component" value="Unassembled WGS sequence"/>
</dbReference>
<dbReference type="AlphaFoldDB" id="A0A1H4E5H5"/>
<dbReference type="STRING" id="1122198.SAMN02745729_107143"/>
<feature type="domain" description="Phospholipid/glycerol acyltransferase" evidence="1">
    <location>
        <begin position="94"/>
        <end position="201"/>
    </location>
</feature>
<dbReference type="GO" id="GO:0016746">
    <property type="term" value="F:acyltransferase activity"/>
    <property type="evidence" value="ECO:0007669"/>
    <property type="project" value="UniProtKB-KW"/>
</dbReference>
<evidence type="ECO:0000313" key="3">
    <source>
        <dbReference type="Proteomes" id="UP000242469"/>
    </source>
</evidence>
<dbReference type="SUPFAM" id="SSF69593">
    <property type="entry name" value="Glycerol-3-phosphate (1)-acyltransferase"/>
    <property type="match status" value="1"/>
</dbReference>
<keyword evidence="3" id="KW-1185">Reference proteome</keyword>
<dbReference type="GO" id="GO:0042840">
    <property type="term" value="P:D-glucuronate catabolic process"/>
    <property type="evidence" value="ECO:0007669"/>
    <property type="project" value="TreeGrafter"/>
</dbReference>
<keyword evidence="2" id="KW-0808">Transferase</keyword>
<name>A0A1H4E5H5_9GAMM</name>
<dbReference type="PANTHER" id="PTHR30068">
    <property type="entry name" value="URONATE ISOMERASE"/>
    <property type="match status" value="1"/>
</dbReference>
<dbReference type="GO" id="GO:0019698">
    <property type="term" value="P:D-galacturonate catabolic process"/>
    <property type="evidence" value="ECO:0007669"/>
    <property type="project" value="TreeGrafter"/>
</dbReference>
<proteinExistence type="predicted"/>
<evidence type="ECO:0000313" key="2">
    <source>
        <dbReference type="EMBL" id="SEA79622.1"/>
    </source>
</evidence>
<sequence>MNAQTLTPDPYQSIRPYRDDEVEAVLQRLVRDDECISALTRYQFPRASGPLGWLLRPLVRIAVAARVGEIESIDGFQQLVADYMQKMIGRTTTRVSCSGIERLDPNEAYLFVSNHRDIAMDPAFVNWVRYKAGMSTVRIAIGDNLLRKPYVSDLMRLNKSFIVNRSAKGREMMSALTQLSSYIDHSISNGHSIWIAQREGRAKDGNDRTDPALMKMFYMSHRKQRSLGEMVGRLNIVPVSIAYELDPCDELKARELAAVALHGAYEKSEYEDISSIVRGITGDKGEVYIAFGTPLSGEFETPEQIAAEIDRQIHLNYRLHPSNLAAAGEAVSVEQQQAFDARLESVSDEERPFLRQMYANPVINHHNASQGES</sequence>
<accession>A0A1H4E5H5</accession>
<organism evidence="2 3">
    <name type="scientific">Marinobacterium iners DSM 11526</name>
    <dbReference type="NCBI Taxonomy" id="1122198"/>
    <lineage>
        <taxon>Bacteria</taxon>
        <taxon>Pseudomonadati</taxon>
        <taxon>Pseudomonadota</taxon>
        <taxon>Gammaproteobacteria</taxon>
        <taxon>Oceanospirillales</taxon>
        <taxon>Oceanospirillaceae</taxon>
        <taxon>Marinobacterium</taxon>
    </lineage>
</organism>
<evidence type="ECO:0000259" key="1">
    <source>
        <dbReference type="Pfam" id="PF01553"/>
    </source>
</evidence>
<dbReference type="RefSeq" id="WP_091826445.1">
    <property type="nucleotide sequence ID" value="NZ_FNRJ01000007.1"/>
</dbReference>
<dbReference type="EMBL" id="FNRJ01000007">
    <property type="protein sequence ID" value="SEA79622.1"/>
    <property type="molecule type" value="Genomic_DNA"/>
</dbReference>